<dbReference type="Proteomes" id="UP001597227">
    <property type="component" value="Unassembled WGS sequence"/>
</dbReference>
<evidence type="ECO:0000313" key="1">
    <source>
        <dbReference type="EMBL" id="MFD1781521.1"/>
    </source>
</evidence>
<accession>A0ABW4MV64</accession>
<proteinExistence type="predicted"/>
<sequence>MKEIKQLDIDEEIFNKPNFWEKRGMTKVALNLLRKGLSDEFVEEVTSLEKSEIEKLKKSL</sequence>
<reference evidence="2" key="1">
    <citation type="journal article" date="2019" name="Int. J. Syst. Evol. Microbiol.">
        <title>The Global Catalogue of Microorganisms (GCM) 10K type strain sequencing project: providing services to taxonomists for standard genome sequencing and annotation.</title>
        <authorList>
            <consortium name="The Broad Institute Genomics Platform"/>
            <consortium name="The Broad Institute Genome Sequencing Center for Infectious Disease"/>
            <person name="Wu L."/>
            <person name="Ma J."/>
        </authorList>
    </citation>
    <scope>NUCLEOTIDE SEQUENCE [LARGE SCALE GENOMIC DNA]</scope>
    <source>
        <strain evidence="2">CCUG 15531</strain>
    </source>
</reference>
<comment type="caution">
    <text evidence="1">The sequence shown here is derived from an EMBL/GenBank/DDBJ whole genome shotgun (WGS) entry which is preliminary data.</text>
</comment>
<organism evidence="1 2">
    <name type="scientific">Fredinandcohnia salidurans</name>
    <dbReference type="NCBI Taxonomy" id="2595041"/>
    <lineage>
        <taxon>Bacteria</taxon>
        <taxon>Bacillati</taxon>
        <taxon>Bacillota</taxon>
        <taxon>Bacilli</taxon>
        <taxon>Bacillales</taxon>
        <taxon>Bacillaceae</taxon>
        <taxon>Fredinandcohnia</taxon>
    </lineage>
</organism>
<dbReference type="EMBL" id="JBHUEK010000034">
    <property type="protein sequence ID" value="MFD1781521.1"/>
    <property type="molecule type" value="Genomic_DNA"/>
</dbReference>
<evidence type="ECO:0000313" key="2">
    <source>
        <dbReference type="Proteomes" id="UP001597227"/>
    </source>
</evidence>
<protein>
    <submittedName>
        <fullName evidence="1">Uncharacterized protein</fullName>
    </submittedName>
</protein>
<gene>
    <name evidence="1" type="ORF">ACFSFW_23010</name>
</gene>
<name>A0ABW4MV64_9BACI</name>
<dbReference type="RefSeq" id="WP_388041839.1">
    <property type="nucleotide sequence ID" value="NZ_JBHUEK010000034.1"/>
</dbReference>
<keyword evidence="2" id="KW-1185">Reference proteome</keyword>